<sequence length="398" mass="42326">MFVRSTILHADLDAFYASVEQRDDPRLRNRPVAVGGGGVILAASYEAKRRGVTTPMGGRQARALCPGLIIVRPRFDAYVEASKAVFELFHQTTPLVQGVSIDEAFLDVGGLHRIDVPPVDIAARLRARVRDVVGLPITVGVARTPFLAKVASRVAKPDGLLLVLPADEESFLHPLPVEMLWGVGEVTATKLHAYGLRTAGDVAALPQSVLVAALGPAGGRHLFAVVHGHTPAKVVVGRSRGSIGAQRALGHGPHDQAFVRAALLGLVDRVCRRMRKADRIARTVVLRLRFEDYTKVTRSRSLAAATDSSEDIAAVAVGLLEAAAPLIRERGITLVGVALTGLSSDEYVQLALPLDHPDHGGLDEAVDAVAVRFGTQAVMRASLLRRGEGIAVPLLPDA</sequence>
<dbReference type="InterPro" id="IPR050116">
    <property type="entry name" value="DNA_polymerase-Y"/>
</dbReference>
<feature type="binding site" evidence="10">
    <location>
        <position position="11"/>
    </location>
    <ligand>
        <name>Mg(2+)</name>
        <dbReference type="ChEBI" id="CHEBI:18420"/>
    </ligand>
</feature>
<keyword evidence="2 10" id="KW-0808">Transferase</keyword>
<dbReference type="Pfam" id="PF00817">
    <property type="entry name" value="IMS"/>
    <property type="match status" value="1"/>
</dbReference>
<dbReference type="PANTHER" id="PTHR11076:SF33">
    <property type="entry name" value="DNA POLYMERASE KAPPA"/>
    <property type="match status" value="1"/>
</dbReference>
<evidence type="ECO:0000256" key="1">
    <source>
        <dbReference type="ARBA" id="ARBA00010945"/>
    </source>
</evidence>
<dbReference type="CDD" id="cd03586">
    <property type="entry name" value="PolY_Pol_IV_kappa"/>
    <property type="match status" value="1"/>
</dbReference>
<dbReference type="NCBIfam" id="NF002677">
    <property type="entry name" value="PRK02406.1"/>
    <property type="match status" value="1"/>
</dbReference>
<dbReference type="PANTHER" id="PTHR11076">
    <property type="entry name" value="DNA REPAIR POLYMERASE UMUC / TRANSFERASE FAMILY MEMBER"/>
    <property type="match status" value="1"/>
</dbReference>
<dbReference type="GO" id="GO:0009432">
    <property type="term" value="P:SOS response"/>
    <property type="evidence" value="ECO:0007669"/>
    <property type="project" value="TreeGrafter"/>
</dbReference>
<dbReference type="InterPro" id="IPR036775">
    <property type="entry name" value="DNA_pol_Y-fam_lit_finger_sf"/>
</dbReference>
<dbReference type="InterPro" id="IPR024728">
    <property type="entry name" value="PolY_HhH_motif"/>
</dbReference>
<comment type="catalytic activity">
    <reaction evidence="9 10">
        <text>DNA(n) + a 2'-deoxyribonucleoside 5'-triphosphate = DNA(n+1) + diphosphate</text>
        <dbReference type="Rhea" id="RHEA:22508"/>
        <dbReference type="Rhea" id="RHEA-COMP:17339"/>
        <dbReference type="Rhea" id="RHEA-COMP:17340"/>
        <dbReference type="ChEBI" id="CHEBI:33019"/>
        <dbReference type="ChEBI" id="CHEBI:61560"/>
        <dbReference type="ChEBI" id="CHEBI:173112"/>
        <dbReference type="EC" id="2.7.7.7"/>
    </reaction>
</comment>
<dbReference type="Pfam" id="PF11798">
    <property type="entry name" value="IMS_HHH"/>
    <property type="match status" value="1"/>
</dbReference>
<dbReference type="Gene3D" id="3.40.1170.60">
    <property type="match status" value="1"/>
</dbReference>
<comment type="caution">
    <text evidence="12">The sequence shown here is derived from an EMBL/GenBank/DDBJ whole genome shotgun (WGS) entry which is preliminary data.</text>
</comment>
<evidence type="ECO:0000256" key="3">
    <source>
        <dbReference type="ARBA" id="ARBA00022695"/>
    </source>
</evidence>
<keyword evidence="7 10" id="KW-0234">DNA repair</keyword>
<evidence type="ECO:0000313" key="12">
    <source>
        <dbReference type="EMBL" id="GEK23261.1"/>
    </source>
</evidence>
<comment type="similarity">
    <text evidence="1 10">Belongs to the DNA polymerase type-Y family.</text>
</comment>
<keyword evidence="10" id="KW-0515">Mutator protein</keyword>
<organism evidence="12 13">
    <name type="scientific">Cellulomonas xylanilytica</name>
    <dbReference type="NCBI Taxonomy" id="233583"/>
    <lineage>
        <taxon>Bacteria</taxon>
        <taxon>Bacillati</taxon>
        <taxon>Actinomycetota</taxon>
        <taxon>Actinomycetes</taxon>
        <taxon>Micrococcales</taxon>
        <taxon>Cellulomonadaceae</taxon>
        <taxon>Cellulomonas</taxon>
    </lineage>
</organism>
<evidence type="ECO:0000256" key="4">
    <source>
        <dbReference type="ARBA" id="ARBA00022723"/>
    </source>
</evidence>
<accession>A0A510VB97</accession>
<dbReference type="GO" id="GO:0003684">
    <property type="term" value="F:damaged DNA binding"/>
    <property type="evidence" value="ECO:0007669"/>
    <property type="project" value="InterPro"/>
</dbReference>
<keyword evidence="3 10" id="KW-0548">Nucleotidyltransferase</keyword>
<evidence type="ECO:0000259" key="11">
    <source>
        <dbReference type="PROSITE" id="PS50173"/>
    </source>
</evidence>
<keyword evidence="4 10" id="KW-0479">Metal-binding</keyword>
<evidence type="ECO:0000256" key="7">
    <source>
        <dbReference type="ARBA" id="ARBA00023204"/>
    </source>
</evidence>
<dbReference type="InterPro" id="IPR017961">
    <property type="entry name" value="DNA_pol_Y-fam_little_finger"/>
</dbReference>
<evidence type="ECO:0000256" key="2">
    <source>
        <dbReference type="ARBA" id="ARBA00022679"/>
    </source>
</evidence>
<dbReference type="InterPro" id="IPR001126">
    <property type="entry name" value="UmuC"/>
</dbReference>
<evidence type="ECO:0000256" key="6">
    <source>
        <dbReference type="ARBA" id="ARBA00022842"/>
    </source>
</evidence>
<dbReference type="GO" id="GO:0000287">
    <property type="term" value="F:magnesium ion binding"/>
    <property type="evidence" value="ECO:0007669"/>
    <property type="project" value="UniProtKB-UniRule"/>
</dbReference>
<keyword evidence="13" id="KW-1185">Reference proteome</keyword>
<evidence type="ECO:0000256" key="5">
    <source>
        <dbReference type="ARBA" id="ARBA00022763"/>
    </source>
</evidence>
<dbReference type="Gene3D" id="3.30.1490.100">
    <property type="entry name" value="DNA polymerase, Y-family, little finger domain"/>
    <property type="match status" value="1"/>
</dbReference>
<comment type="cofactor">
    <cofactor evidence="10">
        <name>Mg(2+)</name>
        <dbReference type="ChEBI" id="CHEBI:18420"/>
    </cofactor>
    <text evidence="10">Binds 2 magnesium ions per subunit.</text>
</comment>
<dbReference type="GO" id="GO:0005829">
    <property type="term" value="C:cytosol"/>
    <property type="evidence" value="ECO:0007669"/>
    <property type="project" value="TreeGrafter"/>
</dbReference>
<comment type="function">
    <text evidence="8 10">Poorly processive, error-prone DNA polymerase involved in untargeted mutagenesis. Copies undamaged DNA at stalled replication forks, which arise in vivo from mismatched or misaligned primer ends. These misaligned primers can be extended by PolIV. Exhibits no 3'-5' exonuclease (proofreading) activity. May be involved in translesional synthesis, in conjunction with the beta clamp from PolIII.</text>
</comment>
<feature type="binding site" evidence="10">
    <location>
        <position position="102"/>
    </location>
    <ligand>
        <name>Mg(2+)</name>
        <dbReference type="ChEBI" id="CHEBI:18420"/>
    </ligand>
</feature>
<protein>
    <recommendedName>
        <fullName evidence="10">DNA polymerase IV</fullName>
        <shortName evidence="10">Pol IV</shortName>
        <ecNumber evidence="10">2.7.7.7</ecNumber>
    </recommendedName>
</protein>
<dbReference type="InterPro" id="IPR022880">
    <property type="entry name" value="DNApol_IV"/>
</dbReference>
<dbReference type="Gene3D" id="3.30.70.270">
    <property type="match status" value="1"/>
</dbReference>
<dbReference type="GO" id="GO:0006281">
    <property type="term" value="P:DNA repair"/>
    <property type="evidence" value="ECO:0007669"/>
    <property type="project" value="UniProtKB-UniRule"/>
</dbReference>
<keyword evidence="10" id="KW-0238">DNA-binding</keyword>
<gene>
    <name evidence="10 12" type="primary">dinB</name>
    <name evidence="12" type="ORF">CXY01_37810</name>
</gene>
<reference evidence="12 13" key="1">
    <citation type="submission" date="2019-07" db="EMBL/GenBank/DDBJ databases">
        <title>Whole genome shotgun sequence of Cellulomonas xylanilytica NBRC 101102.</title>
        <authorList>
            <person name="Hosoyama A."/>
            <person name="Uohara A."/>
            <person name="Ohji S."/>
            <person name="Ichikawa N."/>
        </authorList>
    </citation>
    <scope>NUCLEOTIDE SEQUENCE [LARGE SCALE GENOMIC DNA]</scope>
    <source>
        <strain evidence="12 13">NBRC 101102</strain>
    </source>
</reference>
<dbReference type="EMBL" id="BJUB01000014">
    <property type="protein sequence ID" value="GEK23261.1"/>
    <property type="molecule type" value="Genomic_DNA"/>
</dbReference>
<dbReference type="HAMAP" id="MF_01113">
    <property type="entry name" value="DNApol_IV"/>
    <property type="match status" value="1"/>
</dbReference>
<dbReference type="GO" id="GO:0042276">
    <property type="term" value="P:error-prone translesion synthesis"/>
    <property type="evidence" value="ECO:0007669"/>
    <property type="project" value="TreeGrafter"/>
</dbReference>
<keyword evidence="10" id="KW-0235">DNA replication</keyword>
<dbReference type="SUPFAM" id="SSF56672">
    <property type="entry name" value="DNA/RNA polymerases"/>
    <property type="match status" value="1"/>
</dbReference>
<keyword evidence="10" id="KW-0239">DNA-directed DNA polymerase</keyword>
<evidence type="ECO:0000256" key="10">
    <source>
        <dbReference type="HAMAP-Rule" id="MF_01113"/>
    </source>
</evidence>
<feature type="active site" evidence="10">
    <location>
        <position position="103"/>
    </location>
</feature>
<dbReference type="Proteomes" id="UP000321118">
    <property type="component" value="Unassembled WGS sequence"/>
</dbReference>
<keyword evidence="5 10" id="KW-0227">DNA damage</keyword>
<dbReference type="PROSITE" id="PS50173">
    <property type="entry name" value="UMUC"/>
    <property type="match status" value="1"/>
</dbReference>
<evidence type="ECO:0000256" key="9">
    <source>
        <dbReference type="ARBA" id="ARBA00049244"/>
    </source>
</evidence>
<dbReference type="NCBIfam" id="NF003015">
    <property type="entry name" value="PRK03858.1"/>
    <property type="match status" value="1"/>
</dbReference>
<dbReference type="FunFam" id="3.40.1170.60:FF:000003">
    <property type="entry name" value="DNA polymerase eta"/>
    <property type="match status" value="1"/>
</dbReference>
<comment type="subcellular location">
    <subcellularLocation>
        <location evidence="10">Cytoplasm</location>
    </subcellularLocation>
</comment>
<comment type="subunit">
    <text evidence="10">Monomer.</text>
</comment>
<evidence type="ECO:0000256" key="8">
    <source>
        <dbReference type="ARBA" id="ARBA00025589"/>
    </source>
</evidence>
<dbReference type="SUPFAM" id="SSF100879">
    <property type="entry name" value="Lesion bypass DNA polymerase (Y-family), little finger domain"/>
    <property type="match status" value="1"/>
</dbReference>
<keyword evidence="6 10" id="KW-0460">Magnesium</keyword>
<evidence type="ECO:0000313" key="13">
    <source>
        <dbReference type="Proteomes" id="UP000321118"/>
    </source>
</evidence>
<dbReference type="GO" id="GO:0006261">
    <property type="term" value="P:DNA-templated DNA replication"/>
    <property type="evidence" value="ECO:0007669"/>
    <property type="project" value="UniProtKB-UniRule"/>
</dbReference>
<dbReference type="AlphaFoldDB" id="A0A510VB97"/>
<dbReference type="EC" id="2.7.7.7" evidence="10"/>
<feature type="site" description="Substrate discrimination" evidence="10">
    <location>
        <position position="16"/>
    </location>
</feature>
<dbReference type="Gene3D" id="1.10.150.20">
    <property type="entry name" value="5' to 3' exonuclease, C-terminal subdomain"/>
    <property type="match status" value="1"/>
</dbReference>
<dbReference type="InterPro" id="IPR043128">
    <property type="entry name" value="Rev_trsase/Diguanyl_cyclase"/>
</dbReference>
<dbReference type="Pfam" id="PF11799">
    <property type="entry name" value="IMS_C"/>
    <property type="match status" value="1"/>
</dbReference>
<dbReference type="GO" id="GO:0003887">
    <property type="term" value="F:DNA-directed DNA polymerase activity"/>
    <property type="evidence" value="ECO:0007669"/>
    <property type="project" value="UniProtKB-UniRule"/>
</dbReference>
<proteinExistence type="inferred from homology"/>
<keyword evidence="10" id="KW-0963">Cytoplasm</keyword>
<dbReference type="InterPro" id="IPR043502">
    <property type="entry name" value="DNA/RNA_pol_sf"/>
</dbReference>
<name>A0A510VB97_9CELL</name>
<feature type="domain" description="UmuC" evidence="11">
    <location>
        <begin position="7"/>
        <end position="184"/>
    </location>
</feature>